<dbReference type="GO" id="GO:0042802">
    <property type="term" value="F:identical protein binding"/>
    <property type="evidence" value="ECO:0007669"/>
    <property type="project" value="TreeGrafter"/>
</dbReference>
<dbReference type="Proteomes" id="UP000483035">
    <property type="component" value="Unassembled WGS sequence"/>
</dbReference>
<evidence type="ECO:0000259" key="2">
    <source>
        <dbReference type="Pfam" id="PF01182"/>
    </source>
</evidence>
<dbReference type="GO" id="GO:0005737">
    <property type="term" value="C:cytoplasm"/>
    <property type="evidence" value="ECO:0007669"/>
    <property type="project" value="TreeGrafter"/>
</dbReference>
<dbReference type="GO" id="GO:0005975">
    <property type="term" value="P:carbohydrate metabolic process"/>
    <property type="evidence" value="ECO:0007669"/>
    <property type="project" value="InterPro"/>
</dbReference>
<dbReference type="InterPro" id="IPR004547">
    <property type="entry name" value="Glucosamine6P_isomerase"/>
</dbReference>
<reference evidence="3 4" key="1">
    <citation type="submission" date="2019-12" db="EMBL/GenBank/DDBJ databases">
        <title>Rhizobium genotypes associated with high levels of biological nitrogen fixation by grain legumes in a temperate-maritime cropping system.</title>
        <authorList>
            <person name="Maluk M."/>
            <person name="Francesc Ferrando Molina F."/>
            <person name="Lopez Del Egido L."/>
            <person name="Lafos M."/>
            <person name="Langarica-Fuentes A."/>
            <person name="Gebre Yohannes G."/>
            <person name="Young M.W."/>
            <person name="Martin P."/>
            <person name="Gantlett R."/>
            <person name="Kenicer G."/>
            <person name="Hawes C."/>
            <person name="Begg G.S."/>
            <person name="Quilliam R.S."/>
            <person name="Squire G.R."/>
            <person name="Poole P.S."/>
            <person name="Young P.W."/>
            <person name="Iannetta P.M."/>
            <person name="James E.K."/>
        </authorList>
    </citation>
    <scope>NUCLEOTIDE SEQUENCE [LARGE SCALE GENOMIC DNA]</scope>
    <source>
        <strain evidence="3 4">JHI1118</strain>
    </source>
</reference>
<gene>
    <name evidence="3" type="ORF">GR212_22590</name>
</gene>
<accession>A0A6L9UAH0</accession>
<keyword evidence="1" id="KW-0378">Hydrolase</keyword>
<dbReference type="GO" id="GO:0004342">
    <property type="term" value="F:glucosamine-6-phosphate deaminase activity"/>
    <property type="evidence" value="ECO:0007669"/>
    <property type="project" value="InterPro"/>
</dbReference>
<dbReference type="PANTHER" id="PTHR11280:SF5">
    <property type="entry name" value="GLUCOSAMINE-6-PHOSPHATE ISOMERASE"/>
    <property type="match status" value="1"/>
</dbReference>
<evidence type="ECO:0000313" key="4">
    <source>
        <dbReference type="Proteomes" id="UP000483035"/>
    </source>
</evidence>
<proteinExistence type="predicted"/>
<dbReference type="GO" id="GO:0019262">
    <property type="term" value="P:N-acetylneuraminate catabolic process"/>
    <property type="evidence" value="ECO:0007669"/>
    <property type="project" value="TreeGrafter"/>
</dbReference>
<dbReference type="GO" id="GO:0006046">
    <property type="term" value="P:N-acetylglucosamine catabolic process"/>
    <property type="evidence" value="ECO:0007669"/>
    <property type="project" value="TreeGrafter"/>
</dbReference>
<dbReference type="PANTHER" id="PTHR11280">
    <property type="entry name" value="GLUCOSAMINE-6-PHOSPHATE ISOMERASE"/>
    <property type="match status" value="1"/>
</dbReference>
<feature type="domain" description="Glucosamine/galactosamine-6-phosphate isomerase" evidence="2">
    <location>
        <begin position="25"/>
        <end position="262"/>
    </location>
</feature>
<organism evidence="3 4">
    <name type="scientific">Rhizobium lusitanum</name>
    <dbReference type="NCBI Taxonomy" id="293958"/>
    <lineage>
        <taxon>Bacteria</taxon>
        <taxon>Pseudomonadati</taxon>
        <taxon>Pseudomonadota</taxon>
        <taxon>Alphaproteobacteria</taxon>
        <taxon>Hyphomicrobiales</taxon>
        <taxon>Rhizobiaceae</taxon>
        <taxon>Rhizobium/Agrobacterium group</taxon>
        <taxon>Rhizobium</taxon>
    </lineage>
</organism>
<evidence type="ECO:0000313" key="3">
    <source>
        <dbReference type="EMBL" id="NEI72379.1"/>
    </source>
</evidence>
<dbReference type="Pfam" id="PF01182">
    <property type="entry name" value="Glucosamine_iso"/>
    <property type="match status" value="1"/>
</dbReference>
<comment type="caution">
    <text evidence="3">The sequence shown here is derived from an EMBL/GenBank/DDBJ whole genome shotgun (WGS) entry which is preliminary data.</text>
</comment>
<dbReference type="EMBL" id="WUEY01000011">
    <property type="protein sequence ID" value="NEI72379.1"/>
    <property type="molecule type" value="Genomic_DNA"/>
</dbReference>
<evidence type="ECO:0000256" key="1">
    <source>
        <dbReference type="ARBA" id="ARBA00022801"/>
    </source>
</evidence>
<dbReference type="SUPFAM" id="SSF100950">
    <property type="entry name" value="NagB/RpiA/CoA transferase-like"/>
    <property type="match status" value="1"/>
</dbReference>
<protein>
    <recommendedName>
        <fullName evidence="2">Glucosamine/galactosamine-6-phosphate isomerase domain-containing protein</fullName>
    </recommendedName>
</protein>
<dbReference type="InterPro" id="IPR006148">
    <property type="entry name" value="Glc/Gal-6P_isomerase"/>
</dbReference>
<name>A0A6L9UAH0_9HYPH</name>
<dbReference type="Gene3D" id="3.40.50.1360">
    <property type="match status" value="1"/>
</dbReference>
<dbReference type="GO" id="GO:0006043">
    <property type="term" value="P:glucosamine catabolic process"/>
    <property type="evidence" value="ECO:0007669"/>
    <property type="project" value="TreeGrafter"/>
</dbReference>
<dbReference type="AlphaFoldDB" id="A0A6L9UAH0"/>
<dbReference type="InterPro" id="IPR037171">
    <property type="entry name" value="NagB/RpiA_transferase-like"/>
</dbReference>
<sequence length="277" mass="29400">MATGRIRSDWRTNLRAHSAEILNTPAEIGDVLATDILAGIAAARAEGKLFLLGCPSGRSPKPVYDAMADKAAAGNLDLSNLVLVMMDEYLGGGEDGLGLCPPDAHNSCRRFAEHDIRRRLNAGIETAHQIPKEHVWFPDATDPGAYDARIQAAGGVDLFILASGATDGHVAFNPPGSPADGPSCIVKLAEETRRDNLGTFPDFPSLDAVPHHGLTVGLGTISNLSKAVALVIHGTHKREAASRLTQSDSFDPQWPATIIHRCKQVRILLDTAAAGKI</sequence>